<accession>A0ABD5NRF8</accession>
<dbReference type="EMBL" id="JBHSAQ010000013">
    <property type="protein sequence ID" value="MFC3959612.1"/>
    <property type="molecule type" value="Genomic_DNA"/>
</dbReference>
<dbReference type="RefSeq" id="WP_256533125.1">
    <property type="nucleotide sequence ID" value="NZ_CP101824.1"/>
</dbReference>
<organism evidence="1 2">
    <name type="scientific">Halovivax cerinus</name>
    <dbReference type="NCBI Taxonomy" id="1487865"/>
    <lineage>
        <taxon>Archaea</taxon>
        <taxon>Methanobacteriati</taxon>
        <taxon>Methanobacteriota</taxon>
        <taxon>Stenosarchaea group</taxon>
        <taxon>Halobacteria</taxon>
        <taxon>Halobacteriales</taxon>
        <taxon>Natrialbaceae</taxon>
        <taxon>Halovivax</taxon>
    </lineage>
</organism>
<name>A0ABD5NRF8_9EURY</name>
<proteinExistence type="predicted"/>
<protein>
    <submittedName>
        <fullName evidence="1">Uncharacterized protein</fullName>
    </submittedName>
</protein>
<gene>
    <name evidence="1" type="ORF">ACFOUR_14710</name>
</gene>
<sequence length="55" mass="5708">MALDPLPDVSADVDTVVASIDPDTAGDEYVIADISTDDAWLSMSADAAPALSAWR</sequence>
<dbReference type="GeneID" id="73902237"/>
<dbReference type="Pfam" id="PF24433">
    <property type="entry name" value="DUF7556"/>
    <property type="match status" value="1"/>
</dbReference>
<comment type="caution">
    <text evidence="1">The sequence shown here is derived from an EMBL/GenBank/DDBJ whole genome shotgun (WGS) entry which is preliminary data.</text>
</comment>
<evidence type="ECO:0000313" key="2">
    <source>
        <dbReference type="Proteomes" id="UP001595846"/>
    </source>
</evidence>
<dbReference type="AlphaFoldDB" id="A0ABD5NRF8"/>
<evidence type="ECO:0000313" key="1">
    <source>
        <dbReference type="EMBL" id="MFC3959612.1"/>
    </source>
</evidence>
<reference evidence="1 2" key="1">
    <citation type="journal article" date="2019" name="Int. J. Syst. Evol. Microbiol.">
        <title>The Global Catalogue of Microorganisms (GCM) 10K type strain sequencing project: providing services to taxonomists for standard genome sequencing and annotation.</title>
        <authorList>
            <consortium name="The Broad Institute Genomics Platform"/>
            <consortium name="The Broad Institute Genome Sequencing Center for Infectious Disease"/>
            <person name="Wu L."/>
            <person name="Ma J."/>
        </authorList>
    </citation>
    <scope>NUCLEOTIDE SEQUENCE [LARGE SCALE GENOMIC DNA]</scope>
    <source>
        <strain evidence="1 2">IBRC-M 10256</strain>
    </source>
</reference>
<keyword evidence="2" id="KW-1185">Reference proteome</keyword>
<dbReference type="InterPro" id="IPR055978">
    <property type="entry name" value="DUF7556"/>
</dbReference>
<dbReference type="Proteomes" id="UP001595846">
    <property type="component" value="Unassembled WGS sequence"/>
</dbReference>